<keyword evidence="7" id="KW-0645">Protease</keyword>
<keyword evidence="10" id="KW-0378">Hydrolase</keyword>
<evidence type="ECO:0000259" key="20">
    <source>
        <dbReference type="Pfam" id="PF00912"/>
    </source>
</evidence>
<dbReference type="SUPFAM" id="SSF56601">
    <property type="entry name" value="beta-lactamase/transpeptidase-like"/>
    <property type="match status" value="1"/>
</dbReference>
<evidence type="ECO:0000313" key="22">
    <source>
        <dbReference type="Proteomes" id="UP001320876"/>
    </source>
</evidence>
<dbReference type="InterPro" id="IPR050396">
    <property type="entry name" value="Glycosyltr_51/Transpeptidase"/>
</dbReference>
<comment type="catalytic activity">
    <reaction evidence="16">
        <text>Preferential cleavage: (Ac)2-L-Lys-D-Ala-|-D-Ala. Also transpeptidation of peptidyl-alanyl moieties that are N-acyl substituents of D-alanine.</text>
        <dbReference type="EC" id="3.4.16.4"/>
    </reaction>
</comment>
<feature type="domain" description="Glycosyl transferase family 51" evidence="20">
    <location>
        <begin position="75"/>
        <end position="256"/>
    </location>
</feature>
<dbReference type="EMBL" id="JAPDDT010000003">
    <property type="protein sequence ID" value="MCW1922714.1"/>
    <property type="molecule type" value="Genomic_DNA"/>
</dbReference>
<comment type="pathway">
    <text evidence="2">Cell wall biogenesis; peptidoglycan biosynthesis.</text>
</comment>
<evidence type="ECO:0000256" key="12">
    <source>
        <dbReference type="ARBA" id="ARBA00022984"/>
    </source>
</evidence>
<sequence>MATSEKNTRNKPKKRRFYKRKRFWFSLLLFGLLVAGIGFVAVERYTRPYRERAETYDLARINDLEIPSLIMDRNGKEIGRVFVQNRSVIPISQVPQLFVDALRAGEDQRFETHDGVDYIGVVRAVWLNYKAGETTQGASTVTQQLARNAYDLESERKAKGETGIERKLVEAFLAQRIEKRYKKKEILEFYLNRIYFGSGFYGIRSAALGYFGKEPKDLDALECAAIVGCIKNPTNLSPLNNPAANQTSRNLVLGRMVDLGALRSSENAKLRVTPLKLNPKPLQRGTTHLYERVADEIRRVLGEDALAAGGFRIQTSIDGEVQRALEQSLQRNLEKAEQRPGYANQKRSQYKKSSGVAPEFLQGAGLMIDHQTGEVLAHVGGRSYEDAPYDVIELGRRPLGTAFLPFLYAAGLMQGLGPATIVEDEPMDNRSVMVGGREGILGEWGMEVAKPSYEGKITARRALEASKIAASVRFAGMAGLENVRKTVERFGLPMKDAELLPRLAAGWEAASLKEAVRGISAFAHGGSTAPMQLTIVDRIDNSAGATVYRRDIRPPVRLEATDDATAFMVHSMMRGSMERGNIAGLADRMVEKPFTGAGKTGTTHDFSDNWFLGYNGRVSCGVWIGFLQSGKSIYEGAFSKDLAMPVWEDAMNTAATNFGGKIISQPESVVQAEICRVSGQRATPYCYDTYTDPATGATLTGPSKIAEYFRRGSENLPFCPLHSGETAADAGAASIGLSQLAIIDTTPVRSKAAVLLGEDPYYTEQVMLDGAVQPSMRNRTNVLDSFDLGDGEARMKLPWPDRLDIDPE</sequence>
<dbReference type="InterPro" id="IPR001460">
    <property type="entry name" value="PCN-bd_Tpept"/>
</dbReference>
<dbReference type="SUPFAM" id="SSF53955">
    <property type="entry name" value="Lysozyme-like"/>
    <property type="match status" value="1"/>
</dbReference>
<keyword evidence="14" id="KW-0511">Multifunctional enzyme</keyword>
<evidence type="ECO:0000256" key="14">
    <source>
        <dbReference type="ARBA" id="ARBA00023268"/>
    </source>
</evidence>
<dbReference type="Gene3D" id="1.10.3810.10">
    <property type="entry name" value="Biosynthetic peptidoglycan transglycosylase-like"/>
    <property type="match status" value="1"/>
</dbReference>
<keyword evidence="5" id="KW-1003">Cell membrane</keyword>
<feature type="region of interest" description="Disordered" evidence="18">
    <location>
        <begin position="331"/>
        <end position="354"/>
    </location>
</feature>
<evidence type="ECO:0000256" key="1">
    <source>
        <dbReference type="ARBA" id="ARBA00004236"/>
    </source>
</evidence>
<evidence type="ECO:0000313" key="21">
    <source>
        <dbReference type="EMBL" id="MCW1922714.1"/>
    </source>
</evidence>
<keyword evidence="13" id="KW-0472">Membrane</keyword>
<keyword evidence="11" id="KW-0133">Cell shape</keyword>
<evidence type="ECO:0000256" key="17">
    <source>
        <dbReference type="ARBA" id="ARBA00049902"/>
    </source>
</evidence>
<protein>
    <submittedName>
        <fullName evidence="21">Transglycosylase domain-containing protein</fullName>
    </submittedName>
</protein>
<reference evidence="21 22" key="1">
    <citation type="submission" date="2022-10" db="EMBL/GenBank/DDBJ databases">
        <title>Luteolibacter arcticus strain CCTCC AB 2014275, whole genome shotgun sequencing project.</title>
        <authorList>
            <person name="Zhao G."/>
            <person name="Shen L."/>
        </authorList>
    </citation>
    <scope>NUCLEOTIDE SEQUENCE [LARGE SCALE GENOMIC DNA]</scope>
    <source>
        <strain evidence="21 22">CCTCC AB 2014275</strain>
    </source>
</reference>
<name>A0ABT3GGL1_9BACT</name>
<dbReference type="PANTHER" id="PTHR32282">
    <property type="entry name" value="BINDING PROTEIN TRANSPEPTIDASE, PUTATIVE-RELATED"/>
    <property type="match status" value="1"/>
</dbReference>
<dbReference type="Proteomes" id="UP001320876">
    <property type="component" value="Unassembled WGS sequence"/>
</dbReference>
<dbReference type="InterPro" id="IPR036950">
    <property type="entry name" value="PBP_transglycosylase"/>
</dbReference>
<dbReference type="Gene3D" id="3.40.710.10">
    <property type="entry name" value="DD-peptidase/beta-lactamase superfamily"/>
    <property type="match status" value="1"/>
</dbReference>
<evidence type="ECO:0000256" key="8">
    <source>
        <dbReference type="ARBA" id="ARBA00022676"/>
    </source>
</evidence>
<evidence type="ECO:0000256" key="2">
    <source>
        <dbReference type="ARBA" id="ARBA00004752"/>
    </source>
</evidence>
<dbReference type="InterPro" id="IPR012338">
    <property type="entry name" value="Beta-lactam/transpept-like"/>
</dbReference>
<dbReference type="PANTHER" id="PTHR32282:SF11">
    <property type="entry name" value="PENICILLIN-BINDING PROTEIN 1B"/>
    <property type="match status" value="1"/>
</dbReference>
<dbReference type="Pfam" id="PF00912">
    <property type="entry name" value="Transgly"/>
    <property type="match status" value="1"/>
</dbReference>
<evidence type="ECO:0000256" key="4">
    <source>
        <dbReference type="ARBA" id="ARBA00007739"/>
    </source>
</evidence>
<dbReference type="InterPro" id="IPR023346">
    <property type="entry name" value="Lysozyme-like_dom_sf"/>
</dbReference>
<dbReference type="RefSeq" id="WP_264486822.1">
    <property type="nucleotide sequence ID" value="NZ_JAPDDT010000003.1"/>
</dbReference>
<gene>
    <name evidence="21" type="ORF">OKA05_09130</name>
</gene>
<dbReference type="Pfam" id="PF00905">
    <property type="entry name" value="Transpeptidase"/>
    <property type="match status" value="1"/>
</dbReference>
<evidence type="ECO:0000256" key="5">
    <source>
        <dbReference type="ARBA" id="ARBA00022475"/>
    </source>
</evidence>
<proteinExistence type="inferred from homology"/>
<keyword evidence="6" id="KW-0121">Carboxypeptidase</keyword>
<comment type="similarity">
    <text evidence="3">In the C-terminal section; belongs to the transpeptidase family.</text>
</comment>
<dbReference type="InterPro" id="IPR001264">
    <property type="entry name" value="Glyco_trans_51"/>
</dbReference>
<evidence type="ECO:0000256" key="6">
    <source>
        <dbReference type="ARBA" id="ARBA00022645"/>
    </source>
</evidence>
<evidence type="ECO:0000256" key="18">
    <source>
        <dbReference type="SAM" id="MobiDB-lite"/>
    </source>
</evidence>
<evidence type="ECO:0000256" key="7">
    <source>
        <dbReference type="ARBA" id="ARBA00022670"/>
    </source>
</evidence>
<organism evidence="21 22">
    <name type="scientific">Luteolibacter arcticus</name>
    <dbReference type="NCBI Taxonomy" id="1581411"/>
    <lineage>
        <taxon>Bacteria</taxon>
        <taxon>Pseudomonadati</taxon>
        <taxon>Verrucomicrobiota</taxon>
        <taxon>Verrucomicrobiia</taxon>
        <taxon>Verrucomicrobiales</taxon>
        <taxon>Verrucomicrobiaceae</taxon>
        <taxon>Luteolibacter</taxon>
    </lineage>
</organism>
<keyword evidence="15" id="KW-0961">Cell wall biogenesis/degradation</keyword>
<accession>A0ABT3GGL1</accession>
<keyword evidence="22" id="KW-1185">Reference proteome</keyword>
<evidence type="ECO:0000256" key="10">
    <source>
        <dbReference type="ARBA" id="ARBA00022801"/>
    </source>
</evidence>
<evidence type="ECO:0000259" key="19">
    <source>
        <dbReference type="Pfam" id="PF00905"/>
    </source>
</evidence>
<keyword evidence="12" id="KW-0573">Peptidoglycan synthesis</keyword>
<comment type="subcellular location">
    <subcellularLocation>
        <location evidence="1">Cell membrane</location>
    </subcellularLocation>
</comment>
<keyword evidence="8" id="KW-0328">Glycosyltransferase</keyword>
<evidence type="ECO:0000256" key="9">
    <source>
        <dbReference type="ARBA" id="ARBA00022679"/>
    </source>
</evidence>
<evidence type="ECO:0000256" key="3">
    <source>
        <dbReference type="ARBA" id="ARBA00007090"/>
    </source>
</evidence>
<evidence type="ECO:0000256" key="13">
    <source>
        <dbReference type="ARBA" id="ARBA00023136"/>
    </source>
</evidence>
<comment type="catalytic activity">
    <reaction evidence="17">
        <text>[GlcNAc-(1-&gt;4)-Mur2Ac(oyl-L-Ala-gamma-D-Glu-L-Lys-D-Ala-D-Ala)](n)-di-trans,octa-cis-undecaprenyl diphosphate + beta-D-GlcNAc-(1-&gt;4)-Mur2Ac(oyl-L-Ala-gamma-D-Glu-L-Lys-D-Ala-D-Ala)-di-trans,octa-cis-undecaprenyl diphosphate = [GlcNAc-(1-&gt;4)-Mur2Ac(oyl-L-Ala-gamma-D-Glu-L-Lys-D-Ala-D-Ala)](n+1)-di-trans,octa-cis-undecaprenyl diphosphate + di-trans,octa-cis-undecaprenyl diphosphate + H(+)</text>
        <dbReference type="Rhea" id="RHEA:23708"/>
        <dbReference type="Rhea" id="RHEA-COMP:9602"/>
        <dbReference type="Rhea" id="RHEA-COMP:9603"/>
        <dbReference type="ChEBI" id="CHEBI:15378"/>
        <dbReference type="ChEBI" id="CHEBI:58405"/>
        <dbReference type="ChEBI" id="CHEBI:60033"/>
        <dbReference type="ChEBI" id="CHEBI:78435"/>
        <dbReference type="EC" id="2.4.99.28"/>
    </reaction>
</comment>
<evidence type="ECO:0000256" key="11">
    <source>
        <dbReference type="ARBA" id="ARBA00022960"/>
    </source>
</evidence>
<evidence type="ECO:0000256" key="15">
    <source>
        <dbReference type="ARBA" id="ARBA00023316"/>
    </source>
</evidence>
<comment type="caution">
    <text evidence="21">The sequence shown here is derived from an EMBL/GenBank/DDBJ whole genome shotgun (WGS) entry which is preliminary data.</text>
</comment>
<comment type="similarity">
    <text evidence="4">In the N-terminal section; belongs to the glycosyltransferase 51 family.</text>
</comment>
<feature type="domain" description="Penicillin-binding protein transpeptidase" evidence="19">
    <location>
        <begin position="364"/>
        <end position="614"/>
    </location>
</feature>
<keyword evidence="9" id="KW-0808">Transferase</keyword>
<evidence type="ECO:0000256" key="16">
    <source>
        <dbReference type="ARBA" id="ARBA00034000"/>
    </source>
</evidence>